<dbReference type="InterPro" id="IPR007648">
    <property type="entry name" value="ATPase_inhibitor_mt"/>
</dbReference>
<dbReference type="Pfam" id="PF04568">
    <property type="entry name" value="IATP"/>
    <property type="match status" value="1"/>
</dbReference>
<evidence type="ECO:0000256" key="2">
    <source>
        <dbReference type="ARBA" id="ARBA00010901"/>
    </source>
</evidence>
<comment type="function">
    <text evidence="4">Inhibits the enzyme activity of ATPase.</text>
</comment>
<dbReference type="GO" id="GO:0005739">
    <property type="term" value="C:mitochondrion"/>
    <property type="evidence" value="ECO:0007669"/>
    <property type="project" value="UniProtKB-SubCell"/>
</dbReference>
<dbReference type="STRING" id="73230.A0A2B7ZKZ8"/>
<proteinExistence type="inferred from homology"/>
<sequence length="90" mass="9887">MLRQAARPLLRANQLPLNRPFSVAAARMAEGDVGSPRSTGKMSTGNSWSKKEAADEAIFIKQREMEKYVFISFLLSPGSLGPFLSTLENT</sequence>
<comment type="subcellular location">
    <subcellularLocation>
        <location evidence="1">Mitochondrion</location>
    </subcellularLocation>
</comment>
<evidence type="ECO:0000256" key="4">
    <source>
        <dbReference type="RuleBase" id="RU368087"/>
    </source>
</evidence>
<dbReference type="GO" id="GO:0042030">
    <property type="term" value="F:ATPase inhibitor activity"/>
    <property type="evidence" value="ECO:0007669"/>
    <property type="project" value="InterPro"/>
</dbReference>
<accession>A0A2B7ZKZ8</accession>
<evidence type="ECO:0000313" key="5">
    <source>
        <dbReference type="EMBL" id="PGH33848.1"/>
    </source>
</evidence>
<name>A0A2B7ZKZ8_9EURO</name>
<dbReference type="AlphaFoldDB" id="A0A2B7ZKZ8"/>
<dbReference type="VEuPathDB" id="FungiDB:EMCG_08182"/>
<evidence type="ECO:0000256" key="3">
    <source>
        <dbReference type="ARBA" id="ARBA00023128"/>
    </source>
</evidence>
<organism evidence="5 6">
    <name type="scientific">[Emmonsia] crescens</name>
    <dbReference type="NCBI Taxonomy" id="73230"/>
    <lineage>
        <taxon>Eukaryota</taxon>
        <taxon>Fungi</taxon>
        <taxon>Dikarya</taxon>
        <taxon>Ascomycota</taxon>
        <taxon>Pezizomycotina</taxon>
        <taxon>Eurotiomycetes</taxon>
        <taxon>Eurotiomycetidae</taxon>
        <taxon>Onygenales</taxon>
        <taxon>Ajellomycetaceae</taxon>
        <taxon>Emergomyces</taxon>
    </lineage>
</organism>
<dbReference type="EMBL" id="PDND01000053">
    <property type="protein sequence ID" value="PGH33848.1"/>
    <property type="molecule type" value="Genomic_DNA"/>
</dbReference>
<evidence type="ECO:0000313" key="6">
    <source>
        <dbReference type="Proteomes" id="UP000226031"/>
    </source>
</evidence>
<gene>
    <name evidence="5" type="ORF">GX50_03327</name>
</gene>
<dbReference type="Proteomes" id="UP000226031">
    <property type="component" value="Unassembled WGS sequence"/>
</dbReference>
<reference evidence="5 6" key="1">
    <citation type="submission" date="2017-10" db="EMBL/GenBank/DDBJ databases">
        <title>Comparative genomics in systemic dimorphic fungi from Ajellomycetaceae.</title>
        <authorList>
            <person name="Munoz J.F."/>
            <person name="Mcewen J.G."/>
            <person name="Clay O.K."/>
            <person name="Cuomo C.A."/>
        </authorList>
    </citation>
    <scope>NUCLEOTIDE SEQUENCE [LARGE SCALE GENOMIC DNA]</scope>
    <source>
        <strain evidence="5 6">UAMH4076</strain>
    </source>
</reference>
<protein>
    <recommendedName>
        <fullName evidence="4">ATPase inhibitor, mitochondrial</fullName>
    </recommendedName>
</protein>
<comment type="caution">
    <text evidence="5">The sequence shown here is derived from an EMBL/GenBank/DDBJ whole genome shotgun (WGS) entry which is preliminary data.</text>
</comment>
<evidence type="ECO:0000256" key="1">
    <source>
        <dbReference type="ARBA" id="ARBA00004173"/>
    </source>
</evidence>
<comment type="similarity">
    <text evidence="2 4">Belongs to the ATPase inhibitor family.</text>
</comment>
<keyword evidence="6" id="KW-1185">Reference proteome</keyword>
<keyword evidence="3" id="KW-0496">Mitochondrion</keyword>